<feature type="chain" id="PRO_5040447372" description="Beta-xylosidase C-terminal Concanavalin A-like domain-containing protein" evidence="7">
    <location>
        <begin position="20"/>
        <end position="575"/>
    </location>
</feature>
<protein>
    <recommendedName>
        <fullName evidence="8">Beta-xylosidase C-terminal Concanavalin A-like domain-containing protein</fullName>
    </recommendedName>
</protein>
<dbReference type="Gene3D" id="2.115.10.20">
    <property type="entry name" value="Glycosyl hydrolase domain, family 43"/>
    <property type="match status" value="1"/>
</dbReference>
<dbReference type="PANTHER" id="PTHR42812">
    <property type="entry name" value="BETA-XYLOSIDASE"/>
    <property type="match status" value="1"/>
</dbReference>
<dbReference type="SUPFAM" id="SSF49899">
    <property type="entry name" value="Concanavalin A-like lectins/glucanases"/>
    <property type="match status" value="1"/>
</dbReference>
<name>A0A9N9W1X8_9HYPO</name>
<dbReference type="InterPro" id="IPR013320">
    <property type="entry name" value="ConA-like_dom_sf"/>
</dbReference>
<dbReference type="AlphaFoldDB" id="A0A9N9W1X8"/>
<evidence type="ECO:0000313" key="10">
    <source>
        <dbReference type="Proteomes" id="UP000775872"/>
    </source>
</evidence>
<comment type="caution">
    <text evidence="9">The sequence shown here is derived from an EMBL/GenBank/DDBJ whole genome shotgun (WGS) entry which is preliminary data.</text>
</comment>
<dbReference type="InterPro" id="IPR041542">
    <property type="entry name" value="GH43_C2"/>
</dbReference>
<dbReference type="OrthoDB" id="2139957at2759"/>
<dbReference type="SUPFAM" id="SSF75005">
    <property type="entry name" value="Arabinanase/levansucrase/invertase"/>
    <property type="match status" value="1"/>
</dbReference>
<keyword evidence="7" id="KW-0732">Signal</keyword>
<gene>
    <name evidence="9" type="ORF">CSOL1703_00009635</name>
</gene>
<dbReference type="InterPro" id="IPR006710">
    <property type="entry name" value="Glyco_hydro_43"/>
</dbReference>
<evidence type="ECO:0000256" key="2">
    <source>
        <dbReference type="ARBA" id="ARBA00022801"/>
    </source>
</evidence>
<feature type="site" description="Important for catalytic activity, responsible for pKa modulation of the active site Glu and correct orientation of both the proton donor and substrate" evidence="5">
    <location>
        <position position="144"/>
    </location>
</feature>
<evidence type="ECO:0000256" key="6">
    <source>
        <dbReference type="RuleBase" id="RU361187"/>
    </source>
</evidence>
<dbReference type="GO" id="GO:0005975">
    <property type="term" value="P:carbohydrate metabolic process"/>
    <property type="evidence" value="ECO:0007669"/>
    <property type="project" value="InterPro"/>
</dbReference>
<dbReference type="Proteomes" id="UP000775872">
    <property type="component" value="Unassembled WGS sequence"/>
</dbReference>
<sequence>MTTKVMLLLLLCQVLLATALHNPVLPGWNPDPSILQVNGTYYLATSSFEYFPGTPIYSSKDLANWDLISHAQTSPSQVQLYGTPTGAGVWAPTLSYINGLFYLASMTRWTYDPVARVWPRIMYLTSPDLINWSDPIWTEPWGIDPALFQDPKTGKSYLCLMAPNNNVDRVWGIYQCGVDLATGDCSGQYMNLYNGTLPQNSSSRLEGPKMFYKDPYYYLLTAEGGTDDQHRSTIARSSSPEGPFDPAPNNPILFNGRWGFDNLTVQSTGHGTFVEAPTGEWFCAFLARRKVNGSSPLGRETFFTSVTWEDGWPILNNGNPILLSESIQGISAEKTEMASFVEDFCGESLDLSWYQLRTPYTKNYVLTSSNHDHGIYSNHRNTSDDGSCALVLKPNVFGLSDRDTPAALLRKQKSLNMTFSATLLATNSSLSYRQSVGISIYLSELSHQDVGVKGCTNTTGLCAYSQTMINGTTQSKEVLLGLATIPQNTTLHIRAQPLSYTLGYSIEEGEPTWIDEVSSKWLAWAPADWLVFTGASWAIFASGGGEPWQPSGAVVGFTKVREEYLEENIPDYDIW</sequence>
<feature type="active site" description="Proton donor" evidence="4">
    <location>
        <position position="206"/>
    </location>
</feature>
<dbReference type="InterPro" id="IPR023296">
    <property type="entry name" value="Glyco_hydro_beta-prop_sf"/>
</dbReference>
<evidence type="ECO:0000256" key="1">
    <source>
        <dbReference type="ARBA" id="ARBA00009865"/>
    </source>
</evidence>
<comment type="similarity">
    <text evidence="1 6">Belongs to the glycosyl hydrolase 43 family.</text>
</comment>
<evidence type="ECO:0000256" key="5">
    <source>
        <dbReference type="PIRSR" id="PIRSR606710-2"/>
    </source>
</evidence>
<keyword evidence="10" id="KW-1185">Reference proteome</keyword>
<dbReference type="InterPro" id="IPR051795">
    <property type="entry name" value="Glycosyl_Hydrlase_43"/>
</dbReference>
<dbReference type="PANTHER" id="PTHR42812:SF16">
    <property type="entry name" value="HYDROLASE, PUTATIVE (AFU_ORTHOLOGUE AFUA_7G06110)-RELATED"/>
    <property type="match status" value="1"/>
</dbReference>
<evidence type="ECO:0000256" key="3">
    <source>
        <dbReference type="ARBA" id="ARBA00023295"/>
    </source>
</evidence>
<evidence type="ECO:0000313" key="9">
    <source>
        <dbReference type="EMBL" id="CAH0043756.1"/>
    </source>
</evidence>
<dbReference type="EMBL" id="CABFOC020000003">
    <property type="protein sequence ID" value="CAH0043756.1"/>
    <property type="molecule type" value="Genomic_DNA"/>
</dbReference>
<dbReference type="Pfam" id="PF04616">
    <property type="entry name" value="Glyco_hydro_43"/>
    <property type="match status" value="1"/>
</dbReference>
<dbReference type="GO" id="GO:0004553">
    <property type="term" value="F:hydrolase activity, hydrolyzing O-glycosyl compounds"/>
    <property type="evidence" value="ECO:0007669"/>
    <property type="project" value="InterPro"/>
</dbReference>
<dbReference type="CDD" id="cd18617">
    <property type="entry name" value="GH43_XynB-like"/>
    <property type="match status" value="1"/>
</dbReference>
<keyword evidence="3 6" id="KW-0326">Glycosidase</keyword>
<proteinExistence type="inferred from homology"/>
<evidence type="ECO:0000256" key="7">
    <source>
        <dbReference type="SAM" id="SignalP"/>
    </source>
</evidence>
<feature type="domain" description="Beta-xylosidase C-terminal Concanavalin A-like" evidence="8">
    <location>
        <begin position="342"/>
        <end position="545"/>
    </location>
</feature>
<accession>A0A9N9W1X8</accession>
<evidence type="ECO:0000256" key="4">
    <source>
        <dbReference type="PIRSR" id="PIRSR606710-1"/>
    </source>
</evidence>
<feature type="signal peptide" evidence="7">
    <location>
        <begin position="1"/>
        <end position="19"/>
    </location>
</feature>
<dbReference type="Gene3D" id="2.60.120.200">
    <property type="match status" value="1"/>
</dbReference>
<feature type="active site" description="Proton acceptor" evidence="4">
    <location>
        <position position="31"/>
    </location>
</feature>
<dbReference type="Pfam" id="PF17851">
    <property type="entry name" value="GH43_C2"/>
    <property type="match status" value="1"/>
</dbReference>
<reference evidence="10" key="1">
    <citation type="submission" date="2019-06" db="EMBL/GenBank/DDBJ databases">
        <authorList>
            <person name="Broberg M."/>
        </authorList>
    </citation>
    <scope>NUCLEOTIDE SEQUENCE [LARGE SCALE GENOMIC DNA]</scope>
</reference>
<organism evidence="9 10">
    <name type="scientific">Clonostachys solani</name>
    <dbReference type="NCBI Taxonomy" id="160281"/>
    <lineage>
        <taxon>Eukaryota</taxon>
        <taxon>Fungi</taxon>
        <taxon>Dikarya</taxon>
        <taxon>Ascomycota</taxon>
        <taxon>Pezizomycotina</taxon>
        <taxon>Sordariomycetes</taxon>
        <taxon>Hypocreomycetidae</taxon>
        <taxon>Hypocreales</taxon>
        <taxon>Bionectriaceae</taxon>
        <taxon>Clonostachys</taxon>
    </lineage>
</organism>
<keyword evidence="2 6" id="KW-0378">Hydrolase</keyword>
<evidence type="ECO:0000259" key="8">
    <source>
        <dbReference type="Pfam" id="PF17851"/>
    </source>
</evidence>
<reference evidence="9 10" key="2">
    <citation type="submission" date="2021-10" db="EMBL/GenBank/DDBJ databases">
        <authorList>
            <person name="Piombo E."/>
        </authorList>
    </citation>
    <scope>NUCLEOTIDE SEQUENCE [LARGE SCALE GENOMIC DNA]</scope>
</reference>